<sequence length="319" mass="34323">MESAFPESRRLADYVAGGPGTPEDVVAGARTWWHEPLEESLQLVRWMHARNARPATRRPIRFYAIDLSYTGPWGSRPTPAGIAAALAYLGRVDPASARTLRAASEPWLRRLANPTEPWTRPEHDAFTAVVDDLVALLERERVDYLAAAPAADYDWAHRAAVVAKQTDRMFRVAPTDPPGDRVPSGAWRMINARDAAMAENVLWALGQEGPAGRVLVVAHNLHVQAAATAGGPWGALERMPTSMGQHLRAALGDRLVVIGMREAAREGDAASPPLPSAPRPFLLDVRTAGEAPPRAPGATFDALLVLDPATPARAVGAGH</sequence>
<gene>
    <name evidence="1" type="ORF">OJF2_14320</name>
</gene>
<accession>A0A5B9VXE6</accession>
<name>A0A5B9VXE6_9BACT</name>
<dbReference type="KEGG" id="agv:OJF2_14320"/>
<organism evidence="1 2">
    <name type="scientific">Aquisphaera giovannonii</name>
    <dbReference type="NCBI Taxonomy" id="406548"/>
    <lineage>
        <taxon>Bacteria</taxon>
        <taxon>Pseudomonadati</taxon>
        <taxon>Planctomycetota</taxon>
        <taxon>Planctomycetia</taxon>
        <taxon>Isosphaerales</taxon>
        <taxon>Isosphaeraceae</taxon>
        <taxon>Aquisphaera</taxon>
    </lineage>
</organism>
<dbReference type="Gene3D" id="3.30.1870.10">
    <property type="entry name" value="EreA-like, domain 2"/>
    <property type="match status" value="1"/>
</dbReference>
<proteinExistence type="predicted"/>
<dbReference type="PANTHER" id="PTHR31299:SF0">
    <property type="entry name" value="ESTERASE, PUTATIVE (AFU_ORTHOLOGUE AFUA_1G05850)-RELATED"/>
    <property type="match status" value="1"/>
</dbReference>
<dbReference type="AlphaFoldDB" id="A0A5B9VXE6"/>
<evidence type="ECO:0000313" key="2">
    <source>
        <dbReference type="Proteomes" id="UP000324233"/>
    </source>
</evidence>
<reference evidence="1 2" key="1">
    <citation type="submission" date="2019-08" db="EMBL/GenBank/DDBJ databases">
        <title>Deep-cultivation of Planctomycetes and their phenomic and genomic characterization uncovers novel biology.</title>
        <authorList>
            <person name="Wiegand S."/>
            <person name="Jogler M."/>
            <person name="Boedeker C."/>
            <person name="Pinto D."/>
            <person name="Vollmers J."/>
            <person name="Rivas-Marin E."/>
            <person name="Kohn T."/>
            <person name="Peeters S.H."/>
            <person name="Heuer A."/>
            <person name="Rast P."/>
            <person name="Oberbeckmann S."/>
            <person name="Bunk B."/>
            <person name="Jeske O."/>
            <person name="Meyerdierks A."/>
            <person name="Storesund J.E."/>
            <person name="Kallscheuer N."/>
            <person name="Luecker S."/>
            <person name="Lage O.M."/>
            <person name="Pohl T."/>
            <person name="Merkel B.J."/>
            <person name="Hornburger P."/>
            <person name="Mueller R.-W."/>
            <person name="Bruemmer F."/>
            <person name="Labrenz M."/>
            <person name="Spormann A.M."/>
            <person name="Op den Camp H."/>
            <person name="Overmann J."/>
            <person name="Amann R."/>
            <person name="Jetten M.S.M."/>
            <person name="Mascher T."/>
            <person name="Medema M.H."/>
            <person name="Devos D.P."/>
            <person name="Kaster A.-K."/>
            <person name="Ovreas L."/>
            <person name="Rohde M."/>
            <person name="Galperin M.Y."/>
            <person name="Jogler C."/>
        </authorList>
    </citation>
    <scope>NUCLEOTIDE SEQUENCE [LARGE SCALE GENOMIC DNA]</scope>
    <source>
        <strain evidence="1 2">OJF2</strain>
    </source>
</reference>
<keyword evidence="2" id="KW-1185">Reference proteome</keyword>
<evidence type="ECO:0000313" key="1">
    <source>
        <dbReference type="EMBL" id="QEH32942.1"/>
    </source>
</evidence>
<dbReference type="Proteomes" id="UP000324233">
    <property type="component" value="Chromosome"/>
</dbReference>
<dbReference type="SUPFAM" id="SSF159501">
    <property type="entry name" value="EreA/ChaN-like"/>
    <property type="match status" value="1"/>
</dbReference>
<dbReference type="Gene3D" id="3.40.1660.10">
    <property type="entry name" value="EreA-like (biosynthetic domain)"/>
    <property type="match status" value="1"/>
</dbReference>
<dbReference type="InterPro" id="IPR007815">
    <property type="entry name" value="Emycin_Estase"/>
</dbReference>
<dbReference type="CDD" id="cd14728">
    <property type="entry name" value="Ere-like"/>
    <property type="match status" value="1"/>
</dbReference>
<dbReference type="PANTHER" id="PTHR31299">
    <property type="entry name" value="ESTERASE, PUTATIVE (AFU_ORTHOLOGUE AFUA_1G05850)-RELATED"/>
    <property type="match status" value="1"/>
</dbReference>
<dbReference type="GO" id="GO:0046677">
    <property type="term" value="P:response to antibiotic"/>
    <property type="evidence" value="ECO:0007669"/>
    <property type="project" value="InterPro"/>
</dbReference>
<dbReference type="EMBL" id="CP042997">
    <property type="protein sequence ID" value="QEH32942.1"/>
    <property type="molecule type" value="Genomic_DNA"/>
</dbReference>
<protein>
    <submittedName>
        <fullName evidence="1">Erythromycin esterase</fullName>
    </submittedName>
</protein>
<dbReference type="Pfam" id="PF05139">
    <property type="entry name" value="Erythro_esteras"/>
    <property type="match status" value="1"/>
</dbReference>
<dbReference type="InterPro" id="IPR052036">
    <property type="entry name" value="Hydrolase/PRTase-associated"/>
</dbReference>